<evidence type="ECO:0000313" key="8">
    <source>
        <dbReference type="Proteomes" id="UP000027665"/>
    </source>
</evidence>
<dbReference type="Pfam" id="PF20143">
    <property type="entry name" value="NAD_kinase_C"/>
    <property type="match status" value="1"/>
</dbReference>
<feature type="binding site" evidence="6">
    <location>
        <position position="175"/>
    </location>
    <ligand>
        <name>NAD(+)</name>
        <dbReference type="ChEBI" id="CHEBI:57540"/>
    </ligand>
</feature>
<feature type="binding site" evidence="6">
    <location>
        <begin position="145"/>
        <end position="146"/>
    </location>
    <ligand>
        <name>NAD(+)</name>
        <dbReference type="ChEBI" id="CHEBI:57540"/>
    </ligand>
</feature>
<feature type="active site" description="Proton acceptor" evidence="6">
    <location>
        <position position="71"/>
    </location>
</feature>
<dbReference type="GeneID" id="90984493"/>
<keyword evidence="4 6" id="KW-0520">NAD</keyword>
<feature type="binding site" evidence="6">
    <location>
        <position position="76"/>
    </location>
    <ligand>
        <name>NAD(+)</name>
        <dbReference type="ChEBI" id="CHEBI:57540"/>
    </ligand>
</feature>
<evidence type="ECO:0000256" key="6">
    <source>
        <dbReference type="HAMAP-Rule" id="MF_00361"/>
    </source>
</evidence>
<evidence type="ECO:0000256" key="2">
    <source>
        <dbReference type="ARBA" id="ARBA00022777"/>
    </source>
</evidence>
<protein>
    <recommendedName>
        <fullName evidence="6">NAD kinase</fullName>
        <ecNumber evidence="6">2.7.1.23</ecNumber>
    </recommendedName>
    <alternativeName>
        <fullName evidence="6">ATP-dependent NAD kinase</fullName>
    </alternativeName>
</protein>
<dbReference type="Gene3D" id="3.40.50.10330">
    <property type="entry name" value="Probable inorganic polyphosphate/atp-NAD kinase, domain 1"/>
    <property type="match status" value="1"/>
</dbReference>
<accession>A0A073IPC4</accession>
<comment type="subcellular location">
    <subcellularLocation>
        <location evidence="6">Cytoplasm</location>
    </subcellularLocation>
</comment>
<sequence>MENVEKNKVGLLFNTQKPEAIDMAWRLWRWGKSNNIKFLLPPHEASAIALPGVDDEKWREESSFAVILGGDGTFLRAARYTFGCAVPLYGINLGRLGFLAIGSPESAENDIEEIISGKYSVQLRRLLKGQVWRGNRLVHELYALNDLVISKGSLARVVDIEVRVGKEILSLFLADGLILSTPTGSTAYALSAGGPIVPPHVPCMIMAPICAHTLYARPVILSDTDNICVIPKGDARNLMLTQDGQLGYELLPGDELHVMLDNQTFVRTIQLTGRSYYDLLREKLRWGFNGIREAGD</sequence>
<reference evidence="7 8" key="1">
    <citation type="submission" date="2014-04" db="EMBL/GenBank/DDBJ databases">
        <title>Draft Genome Sequence of Synergistes jonesii.</title>
        <authorList>
            <person name="Coil D.A."/>
            <person name="Eisen J.A."/>
            <person name="Holland-Moritz H.E."/>
        </authorList>
    </citation>
    <scope>NUCLEOTIDE SEQUENCE [LARGE SCALE GENOMIC DNA]</scope>
    <source>
        <strain evidence="7 8">78-1</strain>
    </source>
</reference>
<dbReference type="OrthoDB" id="9774737at2"/>
<evidence type="ECO:0000256" key="3">
    <source>
        <dbReference type="ARBA" id="ARBA00022857"/>
    </source>
</evidence>
<dbReference type="GO" id="GO:0005737">
    <property type="term" value="C:cytoplasm"/>
    <property type="evidence" value="ECO:0007669"/>
    <property type="project" value="UniProtKB-SubCell"/>
</dbReference>
<dbReference type="EC" id="2.7.1.23" evidence="6"/>
<gene>
    <name evidence="6" type="primary">nadK</name>
    <name evidence="7" type="ORF">EH55_10875</name>
</gene>
<dbReference type="GO" id="GO:0003951">
    <property type="term" value="F:NAD+ kinase activity"/>
    <property type="evidence" value="ECO:0007669"/>
    <property type="project" value="UniProtKB-UniRule"/>
</dbReference>
<keyword evidence="8" id="KW-1185">Reference proteome</keyword>
<dbReference type="InterPro" id="IPR017438">
    <property type="entry name" value="ATP-NAD_kinase_N"/>
</dbReference>
<comment type="function">
    <text evidence="6">Involved in the regulation of the intracellular balance of NAD and NADP, and is a key enzyme in the biosynthesis of NADP. Catalyzes specifically the phosphorylation on 2'-hydroxyl of the adenosine moiety of NAD to yield NADP.</text>
</comment>
<organism evidence="7 8">
    <name type="scientific">Synergistes jonesii</name>
    <dbReference type="NCBI Taxonomy" id="2754"/>
    <lineage>
        <taxon>Bacteria</taxon>
        <taxon>Thermotogati</taxon>
        <taxon>Synergistota</taxon>
        <taxon>Synergistia</taxon>
        <taxon>Synergistales</taxon>
        <taxon>Synergistaceae</taxon>
        <taxon>Synergistes</taxon>
    </lineage>
</organism>
<dbReference type="Pfam" id="PF01513">
    <property type="entry name" value="NAD_kinase"/>
    <property type="match status" value="1"/>
</dbReference>
<dbReference type="GO" id="GO:0005524">
    <property type="term" value="F:ATP binding"/>
    <property type="evidence" value="ECO:0007669"/>
    <property type="project" value="UniProtKB-KW"/>
</dbReference>
<dbReference type="STRING" id="2754.EH55_10875"/>
<dbReference type="InterPro" id="IPR002504">
    <property type="entry name" value="NADK"/>
</dbReference>
<dbReference type="Proteomes" id="UP000027665">
    <property type="component" value="Unassembled WGS sequence"/>
</dbReference>
<dbReference type="eggNOG" id="COG0061">
    <property type="taxonomic scope" value="Bacteria"/>
</dbReference>
<keyword evidence="2 6" id="KW-0418">Kinase</keyword>
<feature type="binding site" evidence="6">
    <location>
        <begin position="186"/>
        <end position="191"/>
    </location>
    <ligand>
        <name>NAD(+)</name>
        <dbReference type="ChEBI" id="CHEBI:57540"/>
    </ligand>
</feature>
<dbReference type="SUPFAM" id="SSF111331">
    <property type="entry name" value="NAD kinase/diacylglycerol kinase-like"/>
    <property type="match status" value="1"/>
</dbReference>
<dbReference type="EMBL" id="JMKI01000051">
    <property type="protein sequence ID" value="KEJ91341.1"/>
    <property type="molecule type" value="Genomic_DNA"/>
</dbReference>
<dbReference type="PATRIC" id="fig|2754.20.peg.1364"/>
<keyword evidence="1 6" id="KW-0808">Transferase</keyword>
<keyword evidence="3 6" id="KW-0521">NADP</keyword>
<dbReference type="Gene3D" id="2.60.200.30">
    <property type="entry name" value="Probable inorganic polyphosphate/atp-NAD kinase, domain 2"/>
    <property type="match status" value="1"/>
</dbReference>
<name>A0A073IPC4_9BACT</name>
<dbReference type="GO" id="GO:0051287">
    <property type="term" value="F:NAD binding"/>
    <property type="evidence" value="ECO:0007669"/>
    <property type="project" value="UniProtKB-ARBA"/>
</dbReference>
<keyword evidence="6" id="KW-0067">ATP-binding</keyword>
<dbReference type="AlphaFoldDB" id="A0A073IPC4"/>
<comment type="cofactor">
    <cofactor evidence="6">
        <name>a divalent metal cation</name>
        <dbReference type="ChEBI" id="CHEBI:60240"/>
    </cofactor>
</comment>
<feature type="binding site" evidence="6">
    <location>
        <position position="245"/>
    </location>
    <ligand>
        <name>NAD(+)</name>
        <dbReference type="ChEBI" id="CHEBI:57540"/>
    </ligand>
</feature>
<evidence type="ECO:0000313" key="7">
    <source>
        <dbReference type="EMBL" id="KEJ91341.1"/>
    </source>
</evidence>
<feature type="binding site" evidence="6">
    <location>
        <position position="156"/>
    </location>
    <ligand>
        <name>NAD(+)</name>
        <dbReference type="ChEBI" id="CHEBI:57540"/>
    </ligand>
</feature>
<comment type="caution">
    <text evidence="7">The sequence shown here is derived from an EMBL/GenBank/DDBJ whole genome shotgun (WGS) entry which is preliminary data.</text>
</comment>
<keyword evidence="6" id="KW-0963">Cytoplasm</keyword>
<evidence type="ECO:0000256" key="5">
    <source>
        <dbReference type="ARBA" id="ARBA00047925"/>
    </source>
</evidence>
<dbReference type="GO" id="GO:0019674">
    <property type="term" value="P:NAD+ metabolic process"/>
    <property type="evidence" value="ECO:0007669"/>
    <property type="project" value="InterPro"/>
</dbReference>
<dbReference type="InterPro" id="IPR016064">
    <property type="entry name" value="NAD/diacylglycerol_kinase_sf"/>
</dbReference>
<evidence type="ECO:0000256" key="4">
    <source>
        <dbReference type="ARBA" id="ARBA00023027"/>
    </source>
</evidence>
<dbReference type="GO" id="GO:0006741">
    <property type="term" value="P:NADP+ biosynthetic process"/>
    <property type="evidence" value="ECO:0007669"/>
    <property type="project" value="UniProtKB-UniRule"/>
</dbReference>
<dbReference type="GO" id="GO:0046872">
    <property type="term" value="F:metal ion binding"/>
    <property type="evidence" value="ECO:0007669"/>
    <property type="project" value="UniProtKB-UniRule"/>
</dbReference>
<comment type="catalytic activity">
    <reaction evidence="5 6">
        <text>NAD(+) + ATP = ADP + NADP(+) + H(+)</text>
        <dbReference type="Rhea" id="RHEA:18629"/>
        <dbReference type="ChEBI" id="CHEBI:15378"/>
        <dbReference type="ChEBI" id="CHEBI:30616"/>
        <dbReference type="ChEBI" id="CHEBI:57540"/>
        <dbReference type="ChEBI" id="CHEBI:58349"/>
        <dbReference type="ChEBI" id="CHEBI:456216"/>
        <dbReference type="EC" id="2.7.1.23"/>
    </reaction>
</comment>
<evidence type="ECO:0000256" key="1">
    <source>
        <dbReference type="ARBA" id="ARBA00022679"/>
    </source>
</evidence>
<dbReference type="HAMAP" id="MF_00361">
    <property type="entry name" value="NAD_kinase"/>
    <property type="match status" value="1"/>
</dbReference>
<proteinExistence type="inferred from homology"/>
<dbReference type="InterPro" id="IPR017437">
    <property type="entry name" value="ATP-NAD_kinase_PpnK-typ_C"/>
</dbReference>
<dbReference type="PANTHER" id="PTHR20275">
    <property type="entry name" value="NAD KINASE"/>
    <property type="match status" value="1"/>
</dbReference>
<comment type="similarity">
    <text evidence="6">Belongs to the NAD kinase family.</text>
</comment>
<dbReference type="RefSeq" id="WP_037978136.1">
    <property type="nucleotide sequence ID" value="NZ_CALIAO010000064.1"/>
</dbReference>
<keyword evidence="6" id="KW-0547">Nucleotide-binding</keyword>
<comment type="caution">
    <text evidence="6">Lacks conserved residue(s) required for the propagation of feature annotation.</text>
</comment>
<feature type="binding site" evidence="6">
    <location>
        <begin position="71"/>
        <end position="72"/>
    </location>
    <ligand>
        <name>NAD(+)</name>
        <dbReference type="ChEBI" id="CHEBI:57540"/>
    </ligand>
</feature>
<dbReference type="PANTHER" id="PTHR20275:SF0">
    <property type="entry name" value="NAD KINASE"/>
    <property type="match status" value="1"/>
</dbReference>